<gene>
    <name evidence="1" type="ORF">IE81DRAFT_233491</name>
</gene>
<keyword evidence="2" id="KW-1185">Reference proteome</keyword>
<dbReference type="AlphaFoldDB" id="A0A316VRR3"/>
<dbReference type="EMBL" id="KZ819422">
    <property type="protein sequence ID" value="PWN40287.1"/>
    <property type="molecule type" value="Genomic_DNA"/>
</dbReference>
<evidence type="ECO:0000313" key="1">
    <source>
        <dbReference type="EMBL" id="PWN40287.1"/>
    </source>
</evidence>
<dbReference type="RefSeq" id="XP_025367447.1">
    <property type="nucleotide sequence ID" value="XM_025511146.1"/>
</dbReference>
<name>A0A316VRR3_9BASI</name>
<dbReference type="InParanoid" id="A0A316VRR3"/>
<reference evidence="1 2" key="1">
    <citation type="journal article" date="2018" name="Mol. Biol. Evol.">
        <title>Broad Genomic Sampling Reveals a Smut Pathogenic Ancestry of the Fungal Clade Ustilaginomycotina.</title>
        <authorList>
            <person name="Kijpornyongpan T."/>
            <person name="Mondo S.J."/>
            <person name="Barry K."/>
            <person name="Sandor L."/>
            <person name="Lee J."/>
            <person name="Lipzen A."/>
            <person name="Pangilinan J."/>
            <person name="LaButti K."/>
            <person name="Hainaut M."/>
            <person name="Henrissat B."/>
            <person name="Grigoriev I.V."/>
            <person name="Spatafora J.W."/>
            <person name="Aime M.C."/>
        </authorList>
    </citation>
    <scope>NUCLEOTIDE SEQUENCE [LARGE SCALE GENOMIC DNA]</scope>
    <source>
        <strain evidence="1 2">MCA 4658</strain>
    </source>
</reference>
<organism evidence="1 2">
    <name type="scientific">Ceraceosorus guamensis</name>
    <dbReference type="NCBI Taxonomy" id="1522189"/>
    <lineage>
        <taxon>Eukaryota</taxon>
        <taxon>Fungi</taxon>
        <taxon>Dikarya</taxon>
        <taxon>Basidiomycota</taxon>
        <taxon>Ustilaginomycotina</taxon>
        <taxon>Exobasidiomycetes</taxon>
        <taxon>Ceraceosorales</taxon>
        <taxon>Ceraceosoraceae</taxon>
        <taxon>Ceraceosorus</taxon>
    </lineage>
</organism>
<evidence type="ECO:0000313" key="2">
    <source>
        <dbReference type="Proteomes" id="UP000245783"/>
    </source>
</evidence>
<sequence length="222" mass="24960">MAHSAQSSAAAFTTGSVCVSHRAASLHSEQSSIAGKLLADRREGERERAHELTLLRSSIQALAEQIARRAMRAVAAIAAGMRESTIGKIKKPVGCEKMSPVAEAPRIRNSCQLTKRRNPCPLSNRPTNRMLNLPAWCSKRRALVSPQPRLLRRMFLLRRRHNNHRSFTHKLDLITCLQASLLHTQRFPIFPPTRETACYRTRRDSRLHATHDSTTSQLARSS</sequence>
<dbReference type="GeneID" id="37033016"/>
<protein>
    <submittedName>
        <fullName evidence="1">Uncharacterized protein</fullName>
    </submittedName>
</protein>
<proteinExistence type="predicted"/>
<dbReference type="Proteomes" id="UP000245783">
    <property type="component" value="Unassembled WGS sequence"/>
</dbReference>
<accession>A0A316VRR3</accession>